<proteinExistence type="predicted"/>
<feature type="compositionally biased region" description="Basic and acidic residues" evidence="1">
    <location>
        <begin position="32"/>
        <end position="41"/>
    </location>
</feature>
<sequence length="143" mass="16225">MRTIAKSATKKKVAKKKATSKKKTTKKAIAKKSSDKRVFPQSAHDKFMANKENKKRYEKKKVSFELEYQMQRAMEGLDMDKTSLSKKLKVNKSEVTRKLQGGISKANLTTVAKYASALNQTFIPLIIPKEKEEEVMELLASVL</sequence>
<evidence type="ECO:0000313" key="3">
    <source>
        <dbReference type="Proteomes" id="UP000196531"/>
    </source>
</evidence>
<comment type="caution">
    <text evidence="2">The sequence shown here is derived from an EMBL/GenBank/DDBJ whole genome shotgun (WGS) entry which is preliminary data.</text>
</comment>
<protein>
    <submittedName>
        <fullName evidence="2">Uncharacterized protein</fullName>
    </submittedName>
</protein>
<reference evidence="3" key="1">
    <citation type="journal article" date="2017" name="Proc. Natl. Acad. Sci. U.S.A.">
        <title>Simulation of Deepwater Horizon oil plume reveals substrate specialization within a complex community of hydrocarbon-degraders.</title>
        <authorList>
            <person name="Hu P."/>
            <person name="Dubinsky E.A."/>
            <person name="Probst A.J."/>
            <person name="Wang J."/>
            <person name="Sieber C.M.K."/>
            <person name="Tom L.M."/>
            <person name="Gardinali P."/>
            <person name="Banfield J.F."/>
            <person name="Atlas R.M."/>
            <person name="Andersen G.L."/>
        </authorList>
    </citation>
    <scope>NUCLEOTIDE SEQUENCE [LARGE SCALE GENOMIC DNA]</scope>
</reference>
<evidence type="ECO:0000313" key="2">
    <source>
        <dbReference type="EMBL" id="OUR95774.1"/>
    </source>
</evidence>
<dbReference type="Gene3D" id="1.10.260.40">
    <property type="entry name" value="lambda repressor-like DNA-binding domains"/>
    <property type="match status" value="1"/>
</dbReference>
<dbReference type="AlphaFoldDB" id="A0A1Y5FAW0"/>
<dbReference type="SUPFAM" id="SSF47413">
    <property type="entry name" value="lambda repressor-like DNA-binding domains"/>
    <property type="match status" value="1"/>
</dbReference>
<feature type="region of interest" description="Disordered" evidence="1">
    <location>
        <begin position="1"/>
        <end position="41"/>
    </location>
</feature>
<feature type="compositionally biased region" description="Basic residues" evidence="1">
    <location>
        <begin position="8"/>
        <end position="30"/>
    </location>
</feature>
<dbReference type="GO" id="GO:0003677">
    <property type="term" value="F:DNA binding"/>
    <property type="evidence" value="ECO:0007669"/>
    <property type="project" value="InterPro"/>
</dbReference>
<accession>A0A1Y5FAW0</accession>
<evidence type="ECO:0000256" key="1">
    <source>
        <dbReference type="SAM" id="MobiDB-lite"/>
    </source>
</evidence>
<dbReference type="Proteomes" id="UP000196531">
    <property type="component" value="Unassembled WGS sequence"/>
</dbReference>
<dbReference type="InterPro" id="IPR010982">
    <property type="entry name" value="Lambda_DNA-bd_dom_sf"/>
</dbReference>
<name>A0A1Y5FAW0_9BACT</name>
<dbReference type="EMBL" id="MAAO01000007">
    <property type="protein sequence ID" value="OUR95774.1"/>
    <property type="molecule type" value="Genomic_DNA"/>
</dbReference>
<gene>
    <name evidence="2" type="ORF">A9Q84_14830</name>
</gene>
<organism evidence="2 3">
    <name type="scientific">Halobacteriovorax marinus</name>
    <dbReference type="NCBI Taxonomy" id="97084"/>
    <lineage>
        <taxon>Bacteria</taxon>
        <taxon>Pseudomonadati</taxon>
        <taxon>Bdellovibrionota</taxon>
        <taxon>Bacteriovoracia</taxon>
        <taxon>Bacteriovoracales</taxon>
        <taxon>Halobacteriovoraceae</taxon>
        <taxon>Halobacteriovorax</taxon>
    </lineage>
</organism>